<comment type="caution">
    <text evidence="7">The sequence shown here is derived from an EMBL/GenBank/DDBJ whole genome shotgun (WGS) entry which is preliminary data.</text>
</comment>
<dbReference type="InterPro" id="IPR012292">
    <property type="entry name" value="Globin/Proto"/>
</dbReference>
<reference evidence="7" key="1">
    <citation type="journal article" date="2014" name="Int. J. Syst. Evol. Microbiol.">
        <title>Complete genome sequence of Corynebacterium casei LMG S-19264T (=DSM 44701T), isolated from a smear-ripened cheese.</title>
        <authorList>
            <consortium name="US DOE Joint Genome Institute (JGI-PGF)"/>
            <person name="Walter F."/>
            <person name="Albersmeier A."/>
            <person name="Kalinowski J."/>
            <person name="Ruckert C."/>
        </authorList>
    </citation>
    <scope>NUCLEOTIDE SEQUENCE</scope>
    <source>
        <strain evidence="7">CGMCC 1.12785</strain>
    </source>
</reference>
<keyword evidence="2" id="KW-0349">Heme</keyword>
<dbReference type="GO" id="GO:0019825">
    <property type="term" value="F:oxygen binding"/>
    <property type="evidence" value="ECO:0007669"/>
    <property type="project" value="InterPro"/>
</dbReference>
<dbReference type="GO" id="GO:0046872">
    <property type="term" value="F:metal ion binding"/>
    <property type="evidence" value="ECO:0007669"/>
    <property type="project" value="UniProtKB-KW"/>
</dbReference>
<evidence type="ECO:0000256" key="2">
    <source>
        <dbReference type="ARBA" id="ARBA00022617"/>
    </source>
</evidence>
<gene>
    <name evidence="7" type="ORF">GCM10011333_24970</name>
</gene>
<feature type="region of interest" description="Disordered" evidence="6">
    <location>
        <begin position="133"/>
        <end position="156"/>
    </location>
</feature>
<keyword evidence="3" id="KW-0479">Metal-binding</keyword>
<dbReference type="AlphaFoldDB" id="A0A8J2TZJ7"/>
<keyword evidence="4" id="KW-0408">Iron</keyword>
<evidence type="ECO:0000313" key="8">
    <source>
        <dbReference type="Proteomes" id="UP000616114"/>
    </source>
</evidence>
<dbReference type="Proteomes" id="UP000616114">
    <property type="component" value="Unassembled WGS sequence"/>
</dbReference>
<evidence type="ECO:0000256" key="6">
    <source>
        <dbReference type="SAM" id="MobiDB-lite"/>
    </source>
</evidence>
<reference evidence="7" key="2">
    <citation type="submission" date="2020-09" db="EMBL/GenBank/DDBJ databases">
        <authorList>
            <person name="Sun Q."/>
            <person name="Zhou Y."/>
        </authorList>
    </citation>
    <scope>NUCLEOTIDE SEQUENCE</scope>
    <source>
        <strain evidence="7">CGMCC 1.12785</strain>
    </source>
</reference>
<keyword evidence="8" id="KW-1185">Reference proteome</keyword>
<evidence type="ECO:0000313" key="7">
    <source>
        <dbReference type="EMBL" id="GGA20888.1"/>
    </source>
</evidence>
<dbReference type="InterPro" id="IPR001486">
    <property type="entry name" value="Hemoglobin_trunc"/>
</dbReference>
<dbReference type="EMBL" id="BMFY01000011">
    <property type="protein sequence ID" value="GGA20888.1"/>
    <property type="molecule type" value="Genomic_DNA"/>
</dbReference>
<dbReference type="PANTHER" id="PTHR47366">
    <property type="entry name" value="TWO-ON-TWO HEMOGLOBIN-3"/>
    <property type="match status" value="1"/>
</dbReference>
<protein>
    <submittedName>
        <fullName evidence="7">Hemoglobin-like protein HbO</fullName>
    </submittedName>
</protein>
<dbReference type="PANTHER" id="PTHR47366:SF1">
    <property type="entry name" value="TWO-ON-TWO HEMOGLOBIN-3"/>
    <property type="match status" value="1"/>
</dbReference>
<evidence type="ECO:0000256" key="1">
    <source>
        <dbReference type="ARBA" id="ARBA00022448"/>
    </source>
</evidence>
<dbReference type="Pfam" id="PF01152">
    <property type="entry name" value="Bac_globin"/>
    <property type="match status" value="1"/>
</dbReference>
<dbReference type="InterPro" id="IPR009050">
    <property type="entry name" value="Globin-like_sf"/>
</dbReference>
<dbReference type="GO" id="GO:0005344">
    <property type="term" value="F:oxygen carrier activity"/>
    <property type="evidence" value="ECO:0007669"/>
    <property type="project" value="InterPro"/>
</dbReference>
<evidence type="ECO:0000256" key="3">
    <source>
        <dbReference type="ARBA" id="ARBA00022723"/>
    </source>
</evidence>
<dbReference type="Gene3D" id="1.10.490.10">
    <property type="entry name" value="Globins"/>
    <property type="match status" value="1"/>
</dbReference>
<feature type="compositionally biased region" description="Pro residues" evidence="6">
    <location>
        <begin position="138"/>
        <end position="148"/>
    </location>
</feature>
<dbReference type="GO" id="GO:0020037">
    <property type="term" value="F:heme binding"/>
    <property type="evidence" value="ECO:0007669"/>
    <property type="project" value="InterPro"/>
</dbReference>
<evidence type="ECO:0000256" key="5">
    <source>
        <dbReference type="ARBA" id="ARBA00034496"/>
    </source>
</evidence>
<dbReference type="CDD" id="cd14771">
    <property type="entry name" value="TrHb2_Mt-trHbO-like_O"/>
    <property type="match status" value="1"/>
</dbReference>
<dbReference type="RefSeq" id="WP_188551224.1">
    <property type="nucleotide sequence ID" value="NZ_BMFY01000011.1"/>
</dbReference>
<dbReference type="InterPro" id="IPR044203">
    <property type="entry name" value="GlbO/GLB3-like"/>
</dbReference>
<dbReference type="SUPFAM" id="SSF46458">
    <property type="entry name" value="Globin-like"/>
    <property type="match status" value="1"/>
</dbReference>
<organism evidence="7 8">
    <name type="scientific">Sediminivirga luteola</name>
    <dbReference type="NCBI Taxonomy" id="1774748"/>
    <lineage>
        <taxon>Bacteria</taxon>
        <taxon>Bacillati</taxon>
        <taxon>Actinomycetota</taxon>
        <taxon>Actinomycetes</taxon>
        <taxon>Micrococcales</taxon>
        <taxon>Brevibacteriaceae</taxon>
        <taxon>Sediminivirga</taxon>
    </lineage>
</organism>
<evidence type="ECO:0000256" key="4">
    <source>
        <dbReference type="ARBA" id="ARBA00023004"/>
    </source>
</evidence>
<name>A0A8J2TZJ7_9MICO</name>
<proteinExistence type="inferred from homology"/>
<accession>A0A8J2TZJ7</accession>
<comment type="similarity">
    <text evidence="5">Belongs to the truncated hemoglobin family. Group II subfamily.</text>
</comment>
<sequence>MSFSPVPDGFYQEVGGHETFRRLVDRFYEGVAEDSLLIAMYPEGTELEGAKHRLRTFLEQYFGGPKTYGQERGHPRLRMRHAPFPVTPAARDAWLRHMEAALDSLDLPPLHRQIMGDYFERAATAMVNSFDEATPAPAAEPEPGPIGPDPGRRRLL</sequence>
<keyword evidence="1" id="KW-0813">Transport</keyword>